<accession>A0ABU2EKM6</accession>
<sequence length="196" mass="21256">MKSSLKRTLLAAFLVNAPFVSMAQASASCDACKGDAGEPQLCAPAAVDGLQRVSFPDAVIAQNRAHRNTLLAGYNKDENRLAVTFFLYDRVADGDEEDVKEAIDAAREILSVHPGSKLQMGGPASLPLGGENKRGNGAMMIWHEGSDDYASFLWVLPIEKRFMKVRATYVRPHGGEVEAMRSALDTVKSLSDQVCR</sequence>
<dbReference type="RefSeq" id="WP_310839836.1">
    <property type="nucleotide sequence ID" value="NZ_JAVLSJ010000004.1"/>
</dbReference>
<protein>
    <submittedName>
        <fullName evidence="2">Uncharacterized protein</fullName>
    </submittedName>
</protein>
<name>A0ABU2EKM6_9BURK</name>
<evidence type="ECO:0000313" key="2">
    <source>
        <dbReference type="EMBL" id="MDR9848302.1"/>
    </source>
</evidence>
<feature type="signal peptide" evidence="1">
    <location>
        <begin position="1"/>
        <end position="23"/>
    </location>
</feature>
<feature type="chain" id="PRO_5045371307" evidence="1">
    <location>
        <begin position="24"/>
        <end position="196"/>
    </location>
</feature>
<keyword evidence="1" id="KW-0732">Signal</keyword>
<evidence type="ECO:0000256" key="1">
    <source>
        <dbReference type="SAM" id="SignalP"/>
    </source>
</evidence>
<dbReference type="EMBL" id="JAVLSJ010000004">
    <property type="protein sequence ID" value="MDR9848302.1"/>
    <property type="molecule type" value="Genomic_DNA"/>
</dbReference>
<dbReference type="PROSITE" id="PS51257">
    <property type="entry name" value="PROKAR_LIPOPROTEIN"/>
    <property type="match status" value="1"/>
</dbReference>
<dbReference type="Proteomes" id="UP001246576">
    <property type="component" value="Unassembled WGS sequence"/>
</dbReference>
<evidence type="ECO:0000313" key="3">
    <source>
        <dbReference type="Proteomes" id="UP001246576"/>
    </source>
</evidence>
<comment type="caution">
    <text evidence="2">The sequence shown here is derived from an EMBL/GenBank/DDBJ whole genome shotgun (WGS) entry which is preliminary data.</text>
</comment>
<keyword evidence="3" id="KW-1185">Reference proteome</keyword>
<organism evidence="2 3">
    <name type="scientific">Herbaspirillum huttiense subsp. lycopersici</name>
    <dbReference type="NCBI Taxonomy" id="3074428"/>
    <lineage>
        <taxon>Bacteria</taxon>
        <taxon>Pseudomonadati</taxon>
        <taxon>Pseudomonadota</taxon>
        <taxon>Betaproteobacteria</taxon>
        <taxon>Burkholderiales</taxon>
        <taxon>Oxalobacteraceae</taxon>
        <taxon>Herbaspirillum</taxon>
    </lineage>
</organism>
<gene>
    <name evidence="2" type="ORF">RI048_08770</name>
</gene>
<reference evidence="2" key="1">
    <citation type="submission" date="2023-09" db="EMBL/GenBank/DDBJ databases">
        <title>Description of first Herbaspirillum huttiense subsp. nephrolepsisexaltata and Herbaspirillum huttiense subsp. lycopersicon.</title>
        <authorList>
            <person name="Poudel M."/>
            <person name="Sharma A."/>
            <person name="Goss E."/>
            <person name="Tapia J.H."/>
            <person name="Harmon C.M."/>
            <person name="Jones J.B."/>
        </authorList>
    </citation>
    <scope>NUCLEOTIDE SEQUENCE</scope>
    <source>
        <strain evidence="2">SE1</strain>
    </source>
</reference>
<proteinExistence type="predicted"/>